<feature type="transmembrane region" description="Helical" evidence="1">
    <location>
        <begin position="46"/>
        <end position="68"/>
    </location>
</feature>
<dbReference type="RefSeq" id="WP_009857214.1">
    <property type="nucleotide sequence ID" value="NZ_JAAOCD010000001.1"/>
</dbReference>
<keyword evidence="1" id="KW-1133">Transmembrane helix</keyword>
<dbReference type="Proteomes" id="UP000802098">
    <property type="component" value="Unassembled WGS sequence"/>
</dbReference>
<organism evidence="2 3">
    <name type="scientific">Rubrivivax benzoatilyticus</name>
    <dbReference type="NCBI Taxonomy" id="316997"/>
    <lineage>
        <taxon>Bacteria</taxon>
        <taxon>Pseudomonadati</taxon>
        <taxon>Pseudomonadota</taxon>
        <taxon>Betaproteobacteria</taxon>
        <taxon>Burkholderiales</taxon>
        <taxon>Sphaerotilaceae</taxon>
        <taxon>Rubrivivax</taxon>
    </lineage>
</organism>
<name>A0ABX0HQH1_9BURK</name>
<dbReference type="EMBL" id="JAAOCD010000001">
    <property type="protein sequence ID" value="NHK97310.1"/>
    <property type="molecule type" value="Genomic_DNA"/>
</dbReference>
<protein>
    <recommendedName>
        <fullName evidence="4">DUF2065 domain-containing protein</fullName>
    </recommendedName>
</protein>
<keyword evidence="1" id="KW-0812">Transmembrane</keyword>
<feature type="transmembrane region" description="Helical" evidence="1">
    <location>
        <begin position="6"/>
        <end position="26"/>
    </location>
</feature>
<evidence type="ECO:0000313" key="2">
    <source>
        <dbReference type="EMBL" id="NHK97310.1"/>
    </source>
</evidence>
<evidence type="ECO:0000313" key="3">
    <source>
        <dbReference type="Proteomes" id="UP000802098"/>
    </source>
</evidence>
<sequence length="69" mass="7322">MTSSVALKLMLALAIVPAVCLLMELVKGRWPDAGPARRWLERQGCLRIATCAVLVVLVVGGLGLTVAYS</sequence>
<accession>A0ABX0HQH1</accession>
<reference evidence="2 3" key="1">
    <citation type="submission" date="2020-03" db="EMBL/GenBank/DDBJ databases">
        <title>Rubrivivax benzoatilyticus JA2 (sequenced after 10 years sub-culturing).</title>
        <authorList>
            <person name="Gupta D."/>
            <person name="Chintalapati S."/>
            <person name="Chintalapati V.R."/>
        </authorList>
    </citation>
    <scope>NUCLEOTIDE SEQUENCE [LARGE SCALE GENOMIC DNA]</scope>
    <source>
        <strain evidence="2 3">JA2-Mal</strain>
    </source>
</reference>
<evidence type="ECO:0000256" key="1">
    <source>
        <dbReference type="SAM" id="Phobius"/>
    </source>
</evidence>
<proteinExistence type="predicted"/>
<evidence type="ECO:0008006" key="4">
    <source>
        <dbReference type="Google" id="ProtNLM"/>
    </source>
</evidence>
<keyword evidence="3" id="KW-1185">Reference proteome</keyword>
<comment type="caution">
    <text evidence="2">The sequence shown here is derived from an EMBL/GenBank/DDBJ whole genome shotgun (WGS) entry which is preliminary data.</text>
</comment>
<gene>
    <name evidence="2" type="ORF">G7087_02875</name>
</gene>
<keyword evidence="1" id="KW-0472">Membrane</keyword>